<comment type="caution">
    <text evidence="4">The sequence shown here is derived from an EMBL/GenBank/DDBJ whole genome shotgun (WGS) entry which is preliminary data.</text>
</comment>
<dbReference type="AlphaFoldDB" id="A0A5B1M4C5"/>
<gene>
    <name evidence="4" type="ORF">F0U47_14535</name>
</gene>
<protein>
    <submittedName>
        <fullName evidence="4">PAS domain S-box protein</fullName>
    </submittedName>
</protein>
<dbReference type="InterPro" id="IPR036890">
    <property type="entry name" value="HATPase_C_sf"/>
</dbReference>
<organism evidence="4 5">
    <name type="scientific">Nocardioides antri</name>
    <dbReference type="NCBI Taxonomy" id="2607659"/>
    <lineage>
        <taxon>Bacteria</taxon>
        <taxon>Bacillati</taxon>
        <taxon>Actinomycetota</taxon>
        <taxon>Actinomycetes</taxon>
        <taxon>Propionibacteriales</taxon>
        <taxon>Nocardioidaceae</taxon>
        <taxon>Nocardioides</taxon>
    </lineage>
</organism>
<dbReference type="InterPro" id="IPR013767">
    <property type="entry name" value="PAS_fold"/>
</dbReference>
<evidence type="ECO:0000313" key="5">
    <source>
        <dbReference type="Proteomes" id="UP000324351"/>
    </source>
</evidence>
<keyword evidence="5" id="KW-1185">Reference proteome</keyword>
<keyword evidence="1" id="KW-0418">Kinase</keyword>
<evidence type="ECO:0000313" key="4">
    <source>
        <dbReference type="EMBL" id="KAA1426600.1"/>
    </source>
</evidence>
<evidence type="ECO:0000259" key="3">
    <source>
        <dbReference type="Pfam" id="PF13581"/>
    </source>
</evidence>
<evidence type="ECO:0000259" key="2">
    <source>
        <dbReference type="Pfam" id="PF00989"/>
    </source>
</evidence>
<proteinExistence type="predicted"/>
<name>A0A5B1M4C5_9ACTN</name>
<dbReference type="InterPro" id="IPR000014">
    <property type="entry name" value="PAS"/>
</dbReference>
<accession>A0A5B1M4C5</accession>
<dbReference type="EMBL" id="VUJW01000008">
    <property type="protein sequence ID" value="KAA1426600.1"/>
    <property type="molecule type" value="Genomic_DNA"/>
</dbReference>
<feature type="domain" description="Histidine kinase/HSP90-like ATPase" evidence="3">
    <location>
        <begin position="10"/>
        <end position="97"/>
    </location>
</feature>
<dbReference type="Pfam" id="PF00989">
    <property type="entry name" value="PAS"/>
    <property type="match status" value="1"/>
</dbReference>
<dbReference type="NCBIfam" id="TIGR00229">
    <property type="entry name" value="sensory_box"/>
    <property type="match status" value="1"/>
</dbReference>
<reference evidence="4 5" key="1">
    <citation type="submission" date="2019-09" db="EMBL/GenBank/DDBJ databases">
        <title>Nocardioides panacisoli sp. nov., isolated from the soil of a ginseng field.</title>
        <authorList>
            <person name="Cho C."/>
        </authorList>
    </citation>
    <scope>NUCLEOTIDE SEQUENCE [LARGE SCALE GENOMIC DNA]</scope>
    <source>
        <strain evidence="4 5">BN140041</strain>
    </source>
</reference>
<dbReference type="Proteomes" id="UP000324351">
    <property type="component" value="Unassembled WGS sequence"/>
</dbReference>
<dbReference type="Pfam" id="PF13581">
    <property type="entry name" value="HATPase_c_2"/>
    <property type="match status" value="1"/>
</dbReference>
<keyword evidence="1" id="KW-0723">Serine/threonine-protein kinase</keyword>
<sequence length="402" mass="43876">MREVLKAASAPDLLEAAELAISELVTNAVVHAGSEIKVRIRAAEQALRVEIDDCSARLPVLRTWSTTSGTGRGLHIVDQSTDRWDADLAPHGKTVWFEIGQPGEASAGRASASHVDPEDPERENVVLVTLLDVPLLMHRAWQEHAATLLREYLLYALDEDLGALDDHAAASDAMSILDEQIPAPTLPDDPEALMESSVEPGVTAADVVLRLPQASVANIAVLDDVLSRARTAASEGLLLVPATQPEIAEMRQWLCREVATQAAGTAHPRPWRASSDVRAVIGDEMLTRSHRELASSTEPLIATDERYVIVAATPSVVRFLGYQDESELLGRRILVVIPERYHQAHIAGTTFHATNGRDVLLDRWITVPMVRADGSEAPVELHVESRLLDDDHRIFVATLRTP</sequence>
<feature type="domain" description="PAS fold" evidence="2">
    <location>
        <begin position="291"/>
        <end position="398"/>
    </location>
</feature>
<dbReference type="SUPFAM" id="SSF55785">
    <property type="entry name" value="PYP-like sensor domain (PAS domain)"/>
    <property type="match status" value="1"/>
</dbReference>
<dbReference type="GO" id="GO:0006355">
    <property type="term" value="P:regulation of DNA-templated transcription"/>
    <property type="evidence" value="ECO:0007669"/>
    <property type="project" value="InterPro"/>
</dbReference>
<dbReference type="InterPro" id="IPR003594">
    <property type="entry name" value="HATPase_dom"/>
</dbReference>
<evidence type="ECO:0000256" key="1">
    <source>
        <dbReference type="ARBA" id="ARBA00022527"/>
    </source>
</evidence>
<dbReference type="GO" id="GO:0004674">
    <property type="term" value="F:protein serine/threonine kinase activity"/>
    <property type="evidence" value="ECO:0007669"/>
    <property type="project" value="UniProtKB-KW"/>
</dbReference>
<dbReference type="Gene3D" id="3.30.450.20">
    <property type="entry name" value="PAS domain"/>
    <property type="match status" value="1"/>
</dbReference>
<keyword evidence="1" id="KW-0808">Transferase</keyword>
<dbReference type="SUPFAM" id="SSF55874">
    <property type="entry name" value="ATPase domain of HSP90 chaperone/DNA topoisomerase II/histidine kinase"/>
    <property type="match status" value="1"/>
</dbReference>
<dbReference type="PANTHER" id="PTHR35526:SF3">
    <property type="entry name" value="ANTI-SIGMA-F FACTOR RSBW"/>
    <property type="match status" value="1"/>
</dbReference>
<dbReference type="PANTHER" id="PTHR35526">
    <property type="entry name" value="ANTI-SIGMA-F FACTOR RSBW-RELATED"/>
    <property type="match status" value="1"/>
</dbReference>
<dbReference type="CDD" id="cd16936">
    <property type="entry name" value="HATPase_RsbW-like"/>
    <property type="match status" value="1"/>
</dbReference>
<reference evidence="4 5" key="2">
    <citation type="submission" date="2019-09" db="EMBL/GenBank/DDBJ databases">
        <authorList>
            <person name="Jin C."/>
        </authorList>
    </citation>
    <scope>NUCLEOTIDE SEQUENCE [LARGE SCALE GENOMIC DNA]</scope>
    <source>
        <strain evidence="4 5">BN140041</strain>
    </source>
</reference>
<dbReference type="InterPro" id="IPR050267">
    <property type="entry name" value="Anti-sigma-factor_SerPK"/>
</dbReference>
<dbReference type="Gene3D" id="3.30.565.10">
    <property type="entry name" value="Histidine kinase-like ATPase, C-terminal domain"/>
    <property type="match status" value="1"/>
</dbReference>
<dbReference type="InterPro" id="IPR035965">
    <property type="entry name" value="PAS-like_dom_sf"/>
</dbReference>